<proteinExistence type="predicted"/>
<dbReference type="STRING" id="28084.Lche_0158"/>
<evidence type="ECO:0000313" key="2">
    <source>
        <dbReference type="EMBL" id="KTC82935.1"/>
    </source>
</evidence>
<sequence length="211" mass="24055">MKRTNKRFLALILGLAFLLEPVSHAKNIGQYGQTFPVREEDIRKVIMNKLNALQQSGDLEHVQRDLEQKAARQAMRPHPLALSTTRTPKTFRISPAVTVSHDIWTPDGYLIAKAGTRINPFERVHFLKTLIFFNADDARQVAWVKNHYTDFKHVKFILTGGDVRVAAELFGRIYFDVNGIISSRLQLQHVPSIVSQVGLDWQIKEIGVNDE</sequence>
<gene>
    <name evidence="2" type="ORF">Lche_0158</name>
</gene>
<dbReference type="AlphaFoldDB" id="A0A0W0SHP3"/>
<dbReference type="NCBIfam" id="TIGR02743">
    <property type="entry name" value="TraW"/>
    <property type="match status" value="1"/>
</dbReference>
<dbReference type="OrthoDB" id="7171737at2"/>
<evidence type="ECO:0000313" key="3">
    <source>
        <dbReference type="Proteomes" id="UP000054921"/>
    </source>
</evidence>
<feature type="chain" id="PRO_5006911995" evidence="1">
    <location>
        <begin position="26"/>
        <end position="211"/>
    </location>
</feature>
<accession>A0A0W0SHP3</accession>
<dbReference type="PATRIC" id="fig|28084.5.peg.169"/>
<dbReference type="EMBL" id="LNXW01000006">
    <property type="protein sequence ID" value="KTC82935.1"/>
    <property type="molecule type" value="Genomic_DNA"/>
</dbReference>
<feature type="signal peptide" evidence="1">
    <location>
        <begin position="1"/>
        <end position="25"/>
    </location>
</feature>
<dbReference type="Proteomes" id="UP000054921">
    <property type="component" value="Unassembled WGS sequence"/>
</dbReference>
<dbReference type="InterPro" id="IPR014114">
    <property type="entry name" value="TraW"/>
</dbReference>
<name>A0A0W0SHP3_9GAMM</name>
<protein>
    <submittedName>
        <fullName evidence="2">Putative conjugative transfer protein TraW</fullName>
    </submittedName>
</protein>
<dbReference type="RefSeq" id="WP_014845144.1">
    <property type="nucleotide sequence ID" value="NZ_LNXW01000006.1"/>
</dbReference>
<evidence type="ECO:0000256" key="1">
    <source>
        <dbReference type="SAM" id="SignalP"/>
    </source>
</evidence>
<reference evidence="2 3" key="1">
    <citation type="submission" date="2015-11" db="EMBL/GenBank/DDBJ databases">
        <title>Genomic analysis of 38 Legionella species identifies large and diverse effector repertoires.</title>
        <authorList>
            <person name="Burstein D."/>
            <person name="Amaro F."/>
            <person name="Zusman T."/>
            <person name="Lifshitz Z."/>
            <person name="Cohen O."/>
            <person name="Gilbert J.A."/>
            <person name="Pupko T."/>
            <person name="Shuman H.A."/>
            <person name="Segal G."/>
        </authorList>
    </citation>
    <scope>NUCLEOTIDE SEQUENCE [LARGE SCALE GENOMIC DNA]</scope>
    <source>
        <strain evidence="2 3">ORW</strain>
    </source>
</reference>
<organism evidence="2 3">
    <name type="scientific">Legionella cherrii</name>
    <dbReference type="NCBI Taxonomy" id="28084"/>
    <lineage>
        <taxon>Bacteria</taxon>
        <taxon>Pseudomonadati</taxon>
        <taxon>Pseudomonadota</taxon>
        <taxon>Gammaproteobacteria</taxon>
        <taxon>Legionellales</taxon>
        <taxon>Legionellaceae</taxon>
        <taxon>Legionella</taxon>
    </lineage>
</organism>
<comment type="caution">
    <text evidence="2">The sequence shown here is derived from an EMBL/GenBank/DDBJ whole genome shotgun (WGS) entry which is preliminary data.</text>
</comment>
<keyword evidence="1" id="KW-0732">Signal</keyword>